<gene>
    <name evidence="3" type="ORF">UFOPK3837_00786</name>
</gene>
<feature type="transmembrane region" description="Helical" evidence="1">
    <location>
        <begin position="358"/>
        <end position="379"/>
    </location>
</feature>
<dbReference type="GO" id="GO:0022857">
    <property type="term" value="F:transmembrane transporter activity"/>
    <property type="evidence" value="ECO:0007669"/>
    <property type="project" value="InterPro"/>
</dbReference>
<evidence type="ECO:0000259" key="2">
    <source>
        <dbReference type="PROSITE" id="PS50850"/>
    </source>
</evidence>
<name>A0A6J7KKR1_9ZZZZ</name>
<dbReference type="PROSITE" id="PS50850">
    <property type="entry name" value="MFS"/>
    <property type="match status" value="1"/>
</dbReference>
<proteinExistence type="predicted"/>
<feature type="domain" description="Major facilitator superfamily (MFS) profile" evidence="2">
    <location>
        <begin position="8"/>
        <end position="384"/>
    </location>
</feature>
<feature type="transmembrane region" description="Helical" evidence="1">
    <location>
        <begin position="296"/>
        <end position="316"/>
    </location>
</feature>
<dbReference type="InterPro" id="IPR036259">
    <property type="entry name" value="MFS_trans_sf"/>
</dbReference>
<feature type="transmembrane region" description="Helical" evidence="1">
    <location>
        <begin position="41"/>
        <end position="62"/>
    </location>
</feature>
<dbReference type="Pfam" id="PF07690">
    <property type="entry name" value="MFS_1"/>
    <property type="match status" value="1"/>
</dbReference>
<dbReference type="PANTHER" id="PTHR23523:SF2">
    <property type="entry name" value="2-NITROIMIDAZOLE TRANSPORTER"/>
    <property type="match status" value="1"/>
</dbReference>
<keyword evidence="1" id="KW-0472">Membrane</keyword>
<reference evidence="3" key="1">
    <citation type="submission" date="2020-05" db="EMBL/GenBank/DDBJ databases">
        <authorList>
            <person name="Chiriac C."/>
            <person name="Salcher M."/>
            <person name="Ghai R."/>
            <person name="Kavagutti S V."/>
        </authorList>
    </citation>
    <scope>NUCLEOTIDE SEQUENCE</scope>
</reference>
<feature type="transmembrane region" description="Helical" evidence="1">
    <location>
        <begin position="206"/>
        <end position="228"/>
    </location>
</feature>
<feature type="transmembrane region" description="Helical" evidence="1">
    <location>
        <begin position="158"/>
        <end position="177"/>
    </location>
</feature>
<evidence type="ECO:0000313" key="3">
    <source>
        <dbReference type="EMBL" id="CAB4956620.1"/>
    </source>
</evidence>
<feature type="transmembrane region" description="Helical" evidence="1">
    <location>
        <begin position="240"/>
        <end position="261"/>
    </location>
</feature>
<protein>
    <submittedName>
        <fullName evidence="3">Unannotated protein</fullName>
    </submittedName>
</protein>
<organism evidence="3">
    <name type="scientific">freshwater metagenome</name>
    <dbReference type="NCBI Taxonomy" id="449393"/>
    <lineage>
        <taxon>unclassified sequences</taxon>
        <taxon>metagenomes</taxon>
        <taxon>ecological metagenomes</taxon>
    </lineage>
</organism>
<dbReference type="EMBL" id="CAFBNO010000033">
    <property type="protein sequence ID" value="CAB4956620.1"/>
    <property type="molecule type" value="Genomic_DNA"/>
</dbReference>
<feature type="transmembrane region" description="Helical" evidence="1">
    <location>
        <begin position="127"/>
        <end position="146"/>
    </location>
</feature>
<dbReference type="InterPro" id="IPR011701">
    <property type="entry name" value="MFS"/>
</dbReference>
<dbReference type="AlphaFoldDB" id="A0A6J7KKR1"/>
<dbReference type="SUPFAM" id="SSF103473">
    <property type="entry name" value="MFS general substrate transporter"/>
    <property type="match status" value="1"/>
</dbReference>
<feature type="transmembrane region" description="Helical" evidence="1">
    <location>
        <begin position="74"/>
        <end position="92"/>
    </location>
</feature>
<dbReference type="Gene3D" id="1.20.1250.20">
    <property type="entry name" value="MFS general substrate transporter like domains"/>
    <property type="match status" value="2"/>
</dbReference>
<accession>A0A6J7KKR1</accession>
<dbReference type="PANTHER" id="PTHR23523">
    <property type="match status" value="1"/>
</dbReference>
<dbReference type="InterPro" id="IPR052524">
    <property type="entry name" value="MFS_Cyanate_Porter"/>
</dbReference>
<sequence>MKKFNFLALLGILLTTLILRPPVASIGPLVVELREKLGLDSLQIGALTSIPVFCFGLGAFASPAIVRRFGIDKTLLVLQGLIALAIVGRLWFGFGGLLIGTTVIGLSIAVANVILPSIVRARFPDRVGVVTATYSMTLAVGASFAASTAVPFSSALGGWQISLVVWVIPAIAAFFVWSTQTRGAAHESIPAEHHQIEASSVRKSPITWWIVAFFGIQSLGFYALLAWLPSLLIEHDKLTPAAAGGILGVTTIAGVPFGLLLASNLRRFKSLSLPAALSSSLTLIGMSLLLTPWPLLAGILIGLGQASTFPLSLNMISTRATTVAQTTELSTLSQGYGYLAAAIGTFLFGWLRDASGSWTIPVLLLILLSAVQLVAGFVAGRNKKIENPVT</sequence>
<feature type="transmembrane region" description="Helical" evidence="1">
    <location>
        <begin position="98"/>
        <end position="115"/>
    </location>
</feature>
<feature type="transmembrane region" description="Helical" evidence="1">
    <location>
        <begin position="336"/>
        <end position="352"/>
    </location>
</feature>
<feature type="transmembrane region" description="Helical" evidence="1">
    <location>
        <begin position="273"/>
        <end position="290"/>
    </location>
</feature>
<keyword evidence="1" id="KW-0812">Transmembrane</keyword>
<keyword evidence="1" id="KW-1133">Transmembrane helix</keyword>
<evidence type="ECO:0000256" key="1">
    <source>
        <dbReference type="SAM" id="Phobius"/>
    </source>
</evidence>
<dbReference type="InterPro" id="IPR020846">
    <property type="entry name" value="MFS_dom"/>
</dbReference>